<evidence type="ECO:0000256" key="3">
    <source>
        <dbReference type="ARBA" id="ARBA00023002"/>
    </source>
</evidence>
<evidence type="ECO:0000256" key="7">
    <source>
        <dbReference type="SAM" id="Phobius"/>
    </source>
</evidence>
<reference evidence="8" key="1">
    <citation type="journal article" date="2020" name="Stud. Mycol.">
        <title>101 Dothideomycetes genomes: a test case for predicting lifestyles and emergence of pathogens.</title>
        <authorList>
            <person name="Haridas S."/>
            <person name="Albert R."/>
            <person name="Binder M."/>
            <person name="Bloem J."/>
            <person name="Labutti K."/>
            <person name="Salamov A."/>
            <person name="Andreopoulos B."/>
            <person name="Baker S."/>
            <person name="Barry K."/>
            <person name="Bills G."/>
            <person name="Bluhm B."/>
            <person name="Cannon C."/>
            <person name="Castanera R."/>
            <person name="Culley D."/>
            <person name="Daum C."/>
            <person name="Ezra D."/>
            <person name="Gonzalez J."/>
            <person name="Henrissat B."/>
            <person name="Kuo A."/>
            <person name="Liang C."/>
            <person name="Lipzen A."/>
            <person name="Lutzoni F."/>
            <person name="Magnuson J."/>
            <person name="Mondo S."/>
            <person name="Nolan M."/>
            <person name="Ohm R."/>
            <person name="Pangilinan J."/>
            <person name="Park H.-J."/>
            <person name="Ramirez L."/>
            <person name="Alfaro M."/>
            <person name="Sun H."/>
            <person name="Tritt A."/>
            <person name="Yoshinaga Y."/>
            <person name="Zwiers L.-H."/>
            <person name="Turgeon B."/>
            <person name="Goodwin S."/>
            <person name="Spatafora J."/>
            <person name="Crous P."/>
            <person name="Grigoriev I."/>
        </authorList>
    </citation>
    <scope>NUCLEOTIDE SEQUENCE</scope>
    <source>
        <strain evidence="8">CBS 109.77</strain>
    </source>
</reference>
<keyword evidence="3 6" id="KW-0560">Oxidoreductase</keyword>
<dbReference type="InterPro" id="IPR050364">
    <property type="entry name" value="Cytochrome_P450_fung"/>
</dbReference>
<evidence type="ECO:0000313" key="9">
    <source>
        <dbReference type="Proteomes" id="UP000799757"/>
    </source>
</evidence>
<dbReference type="PANTHER" id="PTHR46300">
    <property type="entry name" value="P450, PUTATIVE (EUROFUNG)-RELATED-RELATED"/>
    <property type="match status" value="1"/>
</dbReference>
<comment type="cofactor">
    <cofactor evidence="5">
        <name>heme</name>
        <dbReference type="ChEBI" id="CHEBI:30413"/>
    </cofactor>
</comment>
<dbReference type="CDD" id="cd11065">
    <property type="entry name" value="CYP64-like"/>
    <property type="match status" value="1"/>
</dbReference>
<dbReference type="InterPro" id="IPR002401">
    <property type="entry name" value="Cyt_P450_E_grp-I"/>
</dbReference>
<dbReference type="AlphaFoldDB" id="A0A6A6XEU6"/>
<evidence type="ECO:0000256" key="4">
    <source>
        <dbReference type="ARBA" id="ARBA00023004"/>
    </source>
</evidence>
<dbReference type="GO" id="GO:0005506">
    <property type="term" value="F:iron ion binding"/>
    <property type="evidence" value="ECO:0007669"/>
    <property type="project" value="InterPro"/>
</dbReference>
<dbReference type="InterPro" id="IPR036396">
    <property type="entry name" value="Cyt_P450_sf"/>
</dbReference>
<sequence>MIPLLISLSLTLSGLYYFLVYRRLPTVSKWPPGPRGIPWIGRVWDLPRSHAYIRFQQWSKQYGDIYGITLFGSNHIFLASDKIAHELLSKRGALHQDRPAILQLEDSRNAPEYLPLLGHNAVWSRQRKLVTQIMTESIRTNHLDIPALELPQMLLELLSRPEEFQDHLENYSSRIIARLAYGDAQHYARVRIASQGLLEAISPAKYLSILVPPLRYLPKWLSPWKREETARHAEEREFFMRAQAGVAQEMRTGTAPWSFMKRCLESKSHTGMPDMECAYIVGMLGVAGVLTTSSAMMTYLLAMTLHPEWQVRVQEEVDRVCGNRMPIMSDSPQMPVLRAVIMEIMRWRPIVPAAIPHRTTEDDMYDGYFIPKGSHIHATTWAITRNPSQYPSPEVFDPDRWLQPSSPSYKAPLTEYPNIRNFTSFGYGRRVCIGQDLTQHEFFLAMGGMAWAMTVEKKRDGMGKEIEVPVHDYGTFVITKPEKFEFEVRPRTEKKVVMIEEWRREAK</sequence>
<keyword evidence="7" id="KW-1133">Transmembrane helix</keyword>
<dbReference type="PROSITE" id="PS00086">
    <property type="entry name" value="CYTOCHROME_P450"/>
    <property type="match status" value="1"/>
</dbReference>
<dbReference type="OrthoDB" id="1470350at2759"/>
<dbReference type="InterPro" id="IPR001128">
    <property type="entry name" value="Cyt_P450"/>
</dbReference>
<keyword evidence="7" id="KW-0472">Membrane</keyword>
<evidence type="ECO:0000256" key="1">
    <source>
        <dbReference type="ARBA" id="ARBA00010617"/>
    </source>
</evidence>
<dbReference type="SUPFAM" id="SSF48264">
    <property type="entry name" value="Cytochrome P450"/>
    <property type="match status" value="1"/>
</dbReference>
<dbReference type="InterPro" id="IPR017972">
    <property type="entry name" value="Cyt_P450_CS"/>
</dbReference>
<feature type="binding site" description="axial binding residue" evidence="5">
    <location>
        <position position="432"/>
    </location>
    <ligand>
        <name>heme</name>
        <dbReference type="ChEBI" id="CHEBI:30413"/>
    </ligand>
    <ligandPart>
        <name>Fe</name>
        <dbReference type="ChEBI" id="CHEBI:18248"/>
    </ligandPart>
</feature>
<dbReference type="Pfam" id="PF00067">
    <property type="entry name" value="p450"/>
    <property type="match status" value="1"/>
</dbReference>
<accession>A0A6A6XEU6</accession>
<protein>
    <submittedName>
        <fullName evidence="8">Cytochrome P450</fullName>
    </submittedName>
</protein>
<organism evidence="8 9">
    <name type="scientific">Melanomma pulvis-pyrius CBS 109.77</name>
    <dbReference type="NCBI Taxonomy" id="1314802"/>
    <lineage>
        <taxon>Eukaryota</taxon>
        <taxon>Fungi</taxon>
        <taxon>Dikarya</taxon>
        <taxon>Ascomycota</taxon>
        <taxon>Pezizomycotina</taxon>
        <taxon>Dothideomycetes</taxon>
        <taxon>Pleosporomycetidae</taxon>
        <taxon>Pleosporales</taxon>
        <taxon>Melanommataceae</taxon>
        <taxon>Melanomma</taxon>
    </lineage>
</organism>
<feature type="transmembrane region" description="Helical" evidence="7">
    <location>
        <begin position="278"/>
        <end position="302"/>
    </location>
</feature>
<gene>
    <name evidence="8" type="ORF">K505DRAFT_240850</name>
</gene>
<dbReference type="GO" id="GO:0004497">
    <property type="term" value="F:monooxygenase activity"/>
    <property type="evidence" value="ECO:0007669"/>
    <property type="project" value="UniProtKB-KW"/>
</dbReference>
<dbReference type="GO" id="GO:0016705">
    <property type="term" value="F:oxidoreductase activity, acting on paired donors, with incorporation or reduction of molecular oxygen"/>
    <property type="evidence" value="ECO:0007669"/>
    <property type="project" value="InterPro"/>
</dbReference>
<proteinExistence type="inferred from homology"/>
<comment type="similarity">
    <text evidence="1 6">Belongs to the cytochrome P450 family.</text>
</comment>
<dbReference type="EMBL" id="MU001872">
    <property type="protein sequence ID" value="KAF2795029.1"/>
    <property type="molecule type" value="Genomic_DNA"/>
</dbReference>
<dbReference type="PRINTS" id="PR00463">
    <property type="entry name" value="EP450I"/>
</dbReference>
<dbReference type="Proteomes" id="UP000799757">
    <property type="component" value="Unassembled WGS sequence"/>
</dbReference>
<dbReference type="PRINTS" id="PR00385">
    <property type="entry name" value="P450"/>
</dbReference>
<keyword evidence="6" id="KW-0503">Monooxygenase</keyword>
<evidence type="ECO:0000313" key="8">
    <source>
        <dbReference type="EMBL" id="KAF2795029.1"/>
    </source>
</evidence>
<keyword evidence="2 5" id="KW-0479">Metal-binding</keyword>
<dbReference type="Gene3D" id="1.10.630.10">
    <property type="entry name" value="Cytochrome P450"/>
    <property type="match status" value="1"/>
</dbReference>
<evidence type="ECO:0000256" key="2">
    <source>
        <dbReference type="ARBA" id="ARBA00022723"/>
    </source>
</evidence>
<dbReference type="GO" id="GO:0020037">
    <property type="term" value="F:heme binding"/>
    <property type="evidence" value="ECO:0007669"/>
    <property type="project" value="InterPro"/>
</dbReference>
<name>A0A6A6XEU6_9PLEO</name>
<evidence type="ECO:0000256" key="6">
    <source>
        <dbReference type="RuleBase" id="RU000461"/>
    </source>
</evidence>
<keyword evidence="4 5" id="KW-0408">Iron</keyword>
<keyword evidence="9" id="KW-1185">Reference proteome</keyword>
<keyword evidence="7" id="KW-0812">Transmembrane</keyword>
<dbReference type="PANTHER" id="PTHR46300:SF8">
    <property type="entry name" value="CYTOCHROME P450 2E1"/>
    <property type="match status" value="1"/>
</dbReference>
<keyword evidence="5 6" id="KW-0349">Heme</keyword>
<evidence type="ECO:0000256" key="5">
    <source>
        <dbReference type="PIRSR" id="PIRSR602401-1"/>
    </source>
</evidence>